<reference evidence="3" key="1">
    <citation type="journal article" date="2021" name="Nat. Commun.">
        <title>Genetic determinants of endophytism in the Arabidopsis root mycobiome.</title>
        <authorList>
            <person name="Mesny F."/>
            <person name="Miyauchi S."/>
            <person name="Thiergart T."/>
            <person name="Pickel B."/>
            <person name="Atanasova L."/>
            <person name="Karlsson M."/>
            <person name="Huettel B."/>
            <person name="Barry K.W."/>
            <person name="Haridas S."/>
            <person name="Chen C."/>
            <person name="Bauer D."/>
            <person name="Andreopoulos W."/>
            <person name="Pangilinan J."/>
            <person name="LaButti K."/>
            <person name="Riley R."/>
            <person name="Lipzen A."/>
            <person name="Clum A."/>
            <person name="Drula E."/>
            <person name="Henrissat B."/>
            <person name="Kohler A."/>
            <person name="Grigoriev I.V."/>
            <person name="Martin F.M."/>
            <person name="Hacquard S."/>
        </authorList>
    </citation>
    <scope>NUCLEOTIDE SEQUENCE</scope>
    <source>
        <strain evidence="3">MPI-CAGE-AT-0147</strain>
    </source>
</reference>
<feature type="region of interest" description="Disordered" evidence="1">
    <location>
        <begin position="720"/>
        <end position="740"/>
    </location>
</feature>
<feature type="region of interest" description="Disordered" evidence="1">
    <location>
        <begin position="611"/>
        <end position="703"/>
    </location>
</feature>
<dbReference type="OrthoDB" id="4835412at2759"/>
<feature type="compositionally biased region" description="Basic and acidic residues" evidence="1">
    <location>
        <begin position="472"/>
        <end position="486"/>
    </location>
</feature>
<feature type="compositionally biased region" description="Basic and acidic residues" evidence="1">
    <location>
        <begin position="360"/>
        <end position="370"/>
    </location>
</feature>
<feature type="region of interest" description="Disordered" evidence="1">
    <location>
        <begin position="114"/>
        <end position="137"/>
    </location>
</feature>
<dbReference type="EMBL" id="JAGMUV010000041">
    <property type="protein sequence ID" value="KAH7111365.1"/>
    <property type="molecule type" value="Genomic_DNA"/>
</dbReference>
<feature type="compositionally biased region" description="Polar residues" evidence="1">
    <location>
        <begin position="418"/>
        <end position="431"/>
    </location>
</feature>
<organism evidence="3 4">
    <name type="scientific">Dactylonectria macrodidyma</name>
    <dbReference type="NCBI Taxonomy" id="307937"/>
    <lineage>
        <taxon>Eukaryota</taxon>
        <taxon>Fungi</taxon>
        <taxon>Dikarya</taxon>
        <taxon>Ascomycota</taxon>
        <taxon>Pezizomycotina</taxon>
        <taxon>Sordariomycetes</taxon>
        <taxon>Hypocreomycetidae</taxon>
        <taxon>Hypocreales</taxon>
        <taxon>Nectriaceae</taxon>
        <taxon>Dactylonectria</taxon>
    </lineage>
</organism>
<feature type="domain" description="C2H2-type" evidence="2">
    <location>
        <begin position="879"/>
        <end position="900"/>
    </location>
</feature>
<feature type="compositionally biased region" description="Polar residues" evidence="1">
    <location>
        <begin position="651"/>
        <end position="687"/>
    </location>
</feature>
<name>A0A9P9I9E2_9HYPO</name>
<evidence type="ECO:0000256" key="1">
    <source>
        <dbReference type="SAM" id="MobiDB-lite"/>
    </source>
</evidence>
<gene>
    <name evidence="3" type="ORF">EDB81DRAFT_703762</name>
</gene>
<comment type="caution">
    <text evidence="3">The sequence shown here is derived from an EMBL/GenBank/DDBJ whole genome shotgun (WGS) entry which is preliminary data.</text>
</comment>
<feature type="compositionally biased region" description="Polar residues" evidence="1">
    <location>
        <begin position="387"/>
        <end position="399"/>
    </location>
</feature>
<dbReference type="PROSITE" id="PS00028">
    <property type="entry name" value="ZINC_FINGER_C2H2_1"/>
    <property type="match status" value="1"/>
</dbReference>
<feature type="compositionally biased region" description="Polar residues" evidence="1">
    <location>
        <begin position="756"/>
        <end position="777"/>
    </location>
</feature>
<evidence type="ECO:0000259" key="2">
    <source>
        <dbReference type="PROSITE" id="PS00028"/>
    </source>
</evidence>
<feature type="compositionally biased region" description="Polar residues" evidence="1">
    <location>
        <begin position="527"/>
        <end position="540"/>
    </location>
</feature>
<dbReference type="AlphaFoldDB" id="A0A9P9I9E2"/>
<dbReference type="Proteomes" id="UP000738349">
    <property type="component" value="Unassembled WGS sequence"/>
</dbReference>
<sequence>MPATRSMSFDAVFQGGKAPVNQIIIQFPNSDGSWFILRCGEHDHDFMYPPLRGAAAHLRSKKHGWLRNPSNAVIVKHFGIEVLNCNAELAEKNNSISFKVGQGSMKRSISRIADGMPGLRTSGSEKRPKFTAKGCSQTGVDRHSRLKRQSKQRRHEGISSPIPGRIYLEYWETTKDWLPALLLPHIGLEEFGVPSTLESIGLTEYIPECYYYDTETKDLKWKKGYEHGGPRVMEREFPVLYFDGNKFPDGSPADWVRAGDLQDLDVFDASPRLVPNVKSAKNYLRRRMEKEADAANESATALLEIESDSGTTPSSCVAESGSPITSALDGMVPLMGELATEPISREGEVSSFPSMGSETSRPDSQLERANRNCCGNALEPELGSVSDAEQTTSFDTRSQMAVPEVNYRTTIEDEANHETQSSSGVTRTRSPAMSISIDLNQLEEEPAAESFSQERETSLTPSVQSEALSQDPRLKQRERSCHKSASEPKLGSAPNAERAISTDARSQMVDPEVISISSSEDEMSDKGQPNTANELRSVQPANDAMQIDGGDSTRNNDRGTTQTNDPSPSPVHIHKRRIQRALFNHMAADLLNLKLKSIDLKFPKAIQGLETTQPQLPPAQPPTAQWHDRALVPPDNEPNSSSSNCHPIQMAVSQEPNDSNTDTNLSKTSQSETFRTLQPKPTLTASDPTGMPQLAIPRDADDRTTFPTLSKVLQTFRALTSKPPVTAPTSGSQSRAAGTPPCQVLSTQLGAGVSVPVNTGANSSAPPVGQTQAPKPQTLQVPTAHIPSVNANVVNTSHLGTLHLIREQSSLRSPDKPPVKPLVTVPFPHNIQLQTGRPRFGQPPHEVPPYFLNRLRELTESQDENPLISAFLTKGLYLCPWCQKKYHRAVYFTDHLVLDHSRSPDPNQGPIVSQAA</sequence>
<protein>
    <recommendedName>
        <fullName evidence="2">C2H2-type domain-containing protein</fullName>
    </recommendedName>
</protein>
<feature type="region of interest" description="Disordered" evidence="1">
    <location>
        <begin position="755"/>
        <end position="777"/>
    </location>
</feature>
<feature type="compositionally biased region" description="Low complexity" evidence="1">
    <location>
        <begin position="633"/>
        <end position="644"/>
    </location>
</feature>
<evidence type="ECO:0000313" key="4">
    <source>
        <dbReference type="Proteomes" id="UP000738349"/>
    </source>
</evidence>
<feature type="compositionally biased region" description="Polar residues" evidence="1">
    <location>
        <begin position="458"/>
        <end position="468"/>
    </location>
</feature>
<proteinExistence type="predicted"/>
<feature type="region of interest" description="Disordered" evidence="1">
    <location>
        <begin position="445"/>
        <end position="573"/>
    </location>
</feature>
<feature type="region of interest" description="Disordered" evidence="1">
    <location>
        <begin position="346"/>
        <end position="431"/>
    </location>
</feature>
<accession>A0A9P9I9E2</accession>
<evidence type="ECO:0000313" key="3">
    <source>
        <dbReference type="EMBL" id="KAH7111365.1"/>
    </source>
</evidence>
<keyword evidence="4" id="KW-1185">Reference proteome</keyword>
<dbReference type="InterPro" id="IPR013087">
    <property type="entry name" value="Znf_C2H2_type"/>
</dbReference>
<feature type="compositionally biased region" description="Polar residues" evidence="1">
    <location>
        <begin position="727"/>
        <end position="736"/>
    </location>
</feature>